<keyword evidence="4" id="KW-1185">Reference proteome</keyword>
<dbReference type="InterPro" id="IPR011599">
    <property type="entry name" value="PFD_alpha_archaea"/>
</dbReference>
<evidence type="ECO:0000313" key="4">
    <source>
        <dbReference type="Proteomes" id="UP000008068"/>
    </source>
</evidence>
<evidence type="ECO:0000313" key="3">
    <source>
        <dbReference type="EMBL" id="EGT45526.1"/>
    </source>
</evidence>
<comment type="similarity">
    <text evidence="1">Belongs to the prefoldin subunit alpha family.</text>
</comment>
<dbReference type="InterPro" id="IPR004127">
    <property type="entry name" value="Prefoldin_subunit_alpha"/>
</dbReference>
<dbReference type="InParanoid" id="G0P5M2"/>
<sequence length="159" mass="19050">MDKGTASRDMYMEYLEEFAHETKSPQITEEEMMFRKLQEECEEYAKLKFTCQRLLLDAPKVVEGKTDLGNRIYMNIEVRDTKHVVVKMTDEIFVEMKLQDAIKFCDRRMDMYKNMLQKTQDKINELKTDMTILLGSMDIPYLEPNRYRKSEDPFRGNKF</sequence>
<dbReference type="SUPFAM" id="SSF46579">
    <property type="entry name" value="Prefoldin"/>
    <property type="match status" value="1"/>
</dbReference>
<dbReference type="OrthoDB" id="433124at2759"/>
<dbReference type="eggNOG" id="KOG3047">
    <property type="taxonomic scope" value="Eukaryota"/>
</dbReference>
<dbReference type="AlphaFoldDB" id="G0P5M2"/>
<dbReference type="FunCoup" id="G0P5M2">
    <property type="interactions" value="828"/>
</dbReference>
<organism evidence="4">
    <name type="scientific">Caenorhabditis brenneri</name>
    <name type="common">Nematode worm</name>
    <dbReference type="NCBI Taxonomy" id="135651"/>
    <lineage>
        <taxon>Eukaryota</taxon>
        <taxon>Metazoa</taxon>
        <taxon>Ecdysozoa</taxon>
        <taxon>Nematoda</taxon>
        <taxon>Chromadorea</taxon>
        <taxon>Rhabditida</taxon>
        <taxon>Rhabditina</taxon>
        <taxon>Rhabditomorpha</taxon>
        <taxon>Rhabditoidea</taxon>
        <taxon>Rhabditidae</taxon>
        <taxon>Peloderinae</taxon>
        <taxon>Caenorhabditis</taxon>
    </lineage>
</organism>
<gene>
    <name evidence="3" type="ORF">CAEBREN_04425</name>
</gene>
<name>G0P5M2_CAEBE</name>
<accession>G0P5M2</accession>
<dbReference type="EMBL" id="GL380085">
    <property type="protein sequence ID" value="EGT45526.1"/>
    <property type="molecule type" value="Genomic_DNA"/>
</dbReference>
<dbReference type="GO" id="GO:0005737">
    <property type="term" value="C:cytoplasm"/>
    <property type="evidence" value="ECO:0007669"/>
    <property type="project" value="TreeGrafter"/>
</dbReference>
<dbReference type="HOGENOM" id="CLU_1662434_0_0_1"/>
<dbReference type="GO" id="GO:0016272">
    <property type="term" value="C:prefoldin complex"/>
    <property type="evidence" value="ECO:0007669"/>
    <property type="project" value="InterPro"/>
</dbReference>
<dbReference type="GO" id="GO:1990113">
    <property type="term" value="P:RNA polymerase I assembly"/>
    <property type="evidence" value="ECO:0007669"/>
    <property type="project" value="TreeGrafter"/>
</dbReference>
<reference evidence="4" key="1">
    <citation type="submission" date="2011-07" db="EMBL/GenBank/DDBJ databases">
        <authorList>
            <consortium name="Caenorhabditis brenneri Sequencing and Analysis Consortium"/>
            <person name="Wilson R.K."/>
        </authorList>
    </citation>
    <scope>NUCLEOTIDE SEQUENCE [LARGE SCALE GENOMIC DNA]</scope>
    <source>
        <strain evidence="4">PB2801</strain>
    </source>
</reference>
<dbReference type="PANTHER" id="PTHR12674">
    <property type="entry name" value="PREFOLDIN SUBUNIT 5"/>
    <property type="match status" value="1"/>
</dbReference>
<evidence type="ECO:0000256" key="1">
    <source>
        <dbReference type="ARBA" id="ARBA00010048"/>
    </source>
</evidence>
<dbReference type="Gene3D" id="1.10.287.370">
    <property type="match status" value="1"/>
</dbReference>
<dbReference type="GO" id="GO:1990114">
    <property type="term" value="P:RNA polymerase II core complex assembly"/>
    <property type="evidence" value="ECO:0007669"/>
    <property type="project" value="TreeGrafter"/>
</dbReference>
<dbReference type="GO" id="GO:1990115">
    <property type="term" value="P:RNA polymerase III assembly"/>
    <property type="evidence" value="ECO:0007669"/>
    <property type="project" value="TreeGrafter"/>
</dbReference>
<proteinExistence type="inferred from homology"/>
<dbReference type="InterPro" id="IPR009053">
    <property type="entry name" value="Prefoldin"/>
</dbReference>
<dbReference type="Pfam" id="PF02996">
    <property type="entry name" value="Prefoldin"/>
    <property type="match status" value="1"/>
</dbReference>
<dbReference type="PANTHER" id="PTHR12674:SF5">
    <property type="entry name" value="SPINDLE AND KINETOCHORE-ASSOCIATED PROTEIN 2"/>
    <property type="match status" value="1"/>
</dbReference>
<dbReference type="Proteomes" id="UP000008068">
    <property type="component" value="Unassembled WGS sequence"/>
</dbReference>
<protein>
    <submittedName>
        <fullName evidence="3">Uncharacterized protein</fullName>
    </submittedName>
</protein>
<evidence type="ECO:0000256" key="2">
    <source>
        <dbReference type="ARBA" id="ARBA00011695"/>
    </source>
</evidence>
<dbReference type="OMA" id="PPDFPFR"/>
<dbReference type="GO" id="GO:0006457">
    <property type="term" value="P:protein folding"/>
    <property type="evidence" value="ECO:0007669"/>
    <property type="project" value="InterPro"/>
</dbReference>
<dbReference type="STRING" id="135651.G0P5M2"/>
<dbReference type="GO" id="GO:0051082">
    <property type="term" value="F:unfolded protein binding"/>
    <property type="evidence" value="ECO:0007669"/>
    <property type="project" value="InterPro"/>
</dbReference>
<comment type="subunit">
    <text evidence="2">Heterohexamer of two PFD-alpha type and four PFD-beta type subunits.</text>
</comment>